<feature type="transmembrane region" description="Helical" evidence="6">
    <location>
        <begin position="236"/>
        <end position="255"/>
    </location>
</feature>
<feature type="transmembrane region" description="Helical" evidence="6">
    <location>
        <begin position="64"/>
        <end position="85"/>
    </location>
</feature>
<proteinExistence type="inferred from homology"/>
<evidence type="ECO:0000256" key="1">
    <source>
        <dbReference type="ARBA" id="ARBA00004141"/>
    </source>
</evidence>
<reference evidence="9" key="1">
    <citation type="submission" date="2016-10" db="EMBL/GenBank/DDBJ databases">
        <authorList>
            <person name="Varghese N."/>
            <person name="Submissions S."/>
        </authorList>
    </citation>
    <scope>NUCLEOTIDE SEQUENCE [LARGE SCALE GENOMIC DNA]</scope>
    <source>
        <strain evidence="9">LMG 26383,CCUG 61248,R- 45681</strain>
    </source>
</reference>
<feature type="transmembrane region" description="Helical" evidence="6">
    <location>
        <begin position="261"/>
        <end position="278"/>
    </location>
</feature>
<keyword evidence="5 6" id="KW-0472">Membrane</keyword>
<evidence type="ECO:0000256" key="6">
    <source>
        <dbReference type="SAM" id="Phobius"/>
    </source>
</evidence>
<dbReference type="STRING" id="1036779.SAMN04515666_10218"/>
<dbReference type="PANTHER" id="PTHR32322">
    <property type="entry name" value="INNER MEMBRANE TRANSPORTER"/>
    <property type="match status" value="1"/>
</dbReference>
<feature type="transmembrane region" description="Helical" evidence="6">
    <location>
        <begin position="119"/>
        <end position="138"/>
    </location>
</feature>
<comment type="similarity">
    <text evidence="2">Belongs to the EamA transporter family.</text>
</comment>
<accession>A0A1H7JXP2</accession>
<evidence type="ECO:0000313" key="9">
    <source>
        <dbReference type="Proteomes" id="UP000199664"/>
    </source>
</evidence>
<organism evidence="8 9">
    <name type="scientific">Bosea lupini</name>
    <dbReference type="NCBI Taxonomy" id="1036779"/>
    <lineage>
        <taxon>Bacteria</taxon>
        <taxon>Pseudomonadati</taxon>
        <taxon>Pseudomonadota</taxon>
        <taxon>Alphaproteobacteria</taxon>
        <taxon>Hyphomicrobiales</taxon>
        <taxon>Boseaceae</taxon>
        <taxon>Bosea</taxon>
    </lineage>
</organism>
<dbReference type="SUPFAM" id="SSF103481">
    <property type="entry name" value="Multidrug resistance efflux transporter EmrE"/>
    <property type="match status" value="2"/>
</dbReference>
<comment type="subcellular location">
    <subcellularLocation>
        <location evidence="1">Membrane</location>
        <topology evidence="1">Multi-pass membrane protein</topology>
    </subcellularLocation>
</comment>
<keyword evidence="4 6" id="KW-1133">Transmembrane helix</keyword>
<dbReference type="OrthoDB" id="9810556at2"/>
<name>A0A1H7JXP2_9HYPH</name>
<evidence type="ECO:0000259" key="7">
    <source>
        <dbReference type="Pfam" id="PF00892"/>
    </source>
</evidence>
<dbReference type="RefSeq" id="WP_091830688.1">
    <property type="nucleotide sequence ID" value="NZ_FOAN01000002.1"/>
</dbReference>
<feature type="transmembrane region" description="Helical" evidence="6">
    <location>
        <begin position="91"/>
        <end position="112"/>
    </location>
</feature>
<dbReference type="AlphaFoldDB" id="A0A1H7JXP2"/>
<feature type="domain" description="EamA" evidence="7">
    <location>
        <begin position="148"/>
        <end position="277"/>
    </location>
</feature>
<evidence type="ECO:0000256" key="3">
    <source>
        <dbReference type="ARBA" id="ARBA00022692"/>
    </source>
</evidence>
<dbReference type="PANTHER" id="PTHR32322:SF2">
    <property type="entry name" value="EAMA DOMAIN-CONTAINING PROTEIN"/>
    <property type="match status" value="1"/>
</dbReference>
<dbReference type="InterPro" id="IPR050638">
    <property type="entry name" value="AA-Vitamin_Transporters"/>
</dbReference>
<evidence type="ECO:0000256" key="2">
    <source>
        <dbReference type="ARBA" id="ARBA00007362"/>
    </source>
</evidence>
<feature type="transmembrane region" description="Helical" evidence="6">
    <location>
        <begin position="177"/>
        <end position="199"/>
    </location>
</feature>
<keyword evidence="3 6" id="KW-0812">Transmembrane</keyword>
<dbReference type="Pfam" id="PF00892">
    <property type="entry name" value="EamA"/>
    <property type="match status" value="2"/>
</dbReference>
<dbReference type="InterPro" id="IPR000620">
    <property type="entry name" value="EamA_dom"/>
</dbReference>
<protein>
    <submittedName>
        <fullName evidence="8">EamA domain-containing membrane protein RarD</fullName>
    </submittedName>
</protein>
<feature type="transmembrane region" description="Helical" evidence="6">
    <location>
        <begin position="33"/>
        <end position="52"/>
    </location>
</feature>
<gene>
    <name evidence="8" type="ORF">SAMN04515666_10218</name>
</gene>
<evidence type="ECO:0000256" key="4">
    <source>
        <dbReference type="ARBA" id="ARBA00022989"/>
    </source>
</evidence>
<feature type="domain" description="EamA" evidence="7">
    <location>
        <begin position="5"/>
        <end position="135"/>
    </location>
</feature>
<feature type="transmembrane region" description="Helical" evidence="6">
    <location>
        <begin position="205"/>
        <end position="229"/>
    </location>
</feature>
<sequence length="295" mass="30659">MSRKAWLLFLALGVIWGVPYLLIRIAVADYHPVIVAFGRAAIGALVLLPFALRGKGIMSGFRRPGWLILYTLVEISGPWFLIGFAETRVTSSLAGLIIALTPIIAAVLGVVLSQERLGIGRLAGLGLGLAGVVALLGFDEQPVELWPALALGLSALGYAIGPIIVVRKLAEAEASAVVVVSLIVAAILYLPFVPALWPARITLDASLAVVALAVVCTALAFQLLFALIAEVGAARATVIAYLNPAVAVLLGVLVLGEPLSAALLVGFLLILAGSYFATARQQRTSAPAVAAEPFS</sequence>
<dbReference type="InterPro" id="IPR037185">
    <property type="entry name" value="EmrE-like"/>
</dbReference>
<keyword evidence="9" id="KW-1185">Reference proteome</keyword>
<evidence type="ECO:0000313" key="8">
    <source>
        <dbReference type="EMBL" id="SEK79461.1"/>
    </source>
</evidence>
<feature type="transmembrane region" description="Helical" evidence="6">
    <location>
        <begin position="144"/>
        <end position="165"/>
    </location>
</feature>
<evidence type="ECO:0000256" key="5">
    <source>
        <dbReference type="ARBA" id="ARBA00023136"/>
    </source>
</evidence>
<dbReference type="EMBL" id="FOAN01000002">
    <property type="protein sequence ID" value="SEK79461.1"/>
    <property type="molecule type" value="Genomic_DNA"/>
</dbReference>
<dbReference type="Proteomes" id="UP000199664">
    <property type="component" value="Unassembled WGS sequence"/>
</dbReference>
<dbReference type="GO" id="GO:0016020">
    <property type="term" value="C:membrane"/>
    <property type="evidence" value="ECO:0007669"/>
    <property type="project" value="UniProtKB-SubCell"/>
</dbReference>